<dbReference type="InterPro" id="IPR001962">
    <property type="entry name" value="Asn_synthase"/>
</dbReference>
<evidence type="ECO:0000313" key="6">
    <source>
        <dbReference type="EMBL" id="MCC8431482.1"/>
    </source>
</evidence>
<dbReference type="SUPFAM" id="SSF52402">
    <property type="entry name" value="Adenine nucleotide alpha hydrolases-like"/>
    <property type="match status" value="1"/>
</dbReference>
<name>A0ABS8KZF4_9HYPH</name>
<dbReference type="PANTHER" id="PTHR43284:SF1">
    <property type="entry name" value="ASPARAGINE SYNTHETASE"/>
    <property type="match status" value="1"/>
</dbReference>
<organism evidence="6 7">
    <name type="scientific">Reyranella aquatilis</name>
    <dbReference type="NCBI Taxonomy" id="2035356"/>
    <lineage>
        <taxon>Bacteria</taxon>
        <taxon>Pseudomonadati</taxon>
        <taxon>Pseudomonadota</taxon>
        <taxon>Alphaproteobacteria</taxon>
        <taxon>Hyphomicrobiales</taxon>
        <taxon>Reyranellaceae</taxon>
        <taxon>Reyranella</taxon>
    </lineage>
</organism>
<reference evidence="6 7" key="1">
    <citation type="submission" date="2021-11" db="EMBL/GenBank/DDBJ databases">
        <authorList>
            <person name="Lee D.-H."/>
            <person name="Kim S.-B."/>
        </authorList>
    </citation>
    <scope>NUCLEOTIDE SEQUENCE [LARGE SCALE GENOMIC DNA]</scope>
    <source>
        <strain evidence="6 7">KCTC 52223</strain>
    </source>
</reference>
<dbReference type="InterPro" id="IPR051786">
    <property type="entry name" value="ASN_synthetase/amidase"/>
</dbReference>
<proteinExistence type="predicted"/>
<dbReference type="InterPro" id="IPR017932">
    <property type="entry name" value="GATase_2_dom"/>
</dbReference>
<dbReference type="RefSeq" id="WP_230552801.1">
    <property type="nucleotide sequence ID" value="NZ_JAJISD010000010.1"/>
</dbReference>
<evidence type="ECO:0000256" key="2">
    <source>
        <dbReference type="ARBA" id="ARBA00012737"/>
    </source>
</evidence>
<comment type="caution">
    <text evidence="6">The sequence shown here is derived from an EMBL/GenBank/DDBJ whole genome shotgun (WGS) entry which is preliminary data.</text>
</comment>
<dbReference type="PANTHER" id="PTHR43284">
    <property type="entry name" value="ASPARAGINE SYNTHETASE (GLUTAMINE-HYDROLYZING)"/>
    <property type="match status" value="1"/>
</dbReference>
<dbReference type="EMBL" id="JAJISD010000010">
    <property type="protein sequence ID" value="MCC8431482.1"/>
    <property type="molecule type" value="Genomic_DNA"/>
</dbReference>
<dbReference type="InterPro" id="IPR014729">
    <property type="entry name" value="Rossmann-like_a/b/a_fold"/>
</dbReference>
<dbReference type="Pfam" id="PF00733">
    <property type="entry name" value="Asn_synthase"/>
    <property type="match status" value="1"/>
</dbReference>
<dbReference type="Gene3D" id="3.40.50.620">
    <property type="entry name" value="HUPs"/>
    <property type="match status" value="2"/>
</dbReference>
<protein>
    <recommendedName>
        <fullName evidence="2">asparagine synthase (glutamine-hydrolyzing)</fullName>
        <ecNumber evidence="2">6.3.5.4</ecNumber>
    </recommendedName>
</protein>
<evidence type="ECO:0000259" key="4">
    <source>
        <dbReference type="Pfam" id="PF00733"/>
    </source>
</evidence>
<comment type="pathway">
    <text evidence="1">Amino-acid biosynthesis; L-asparagine biosynthesis; L-asparagine from L-aspartate (L-Gln route): step 1/1.</text>
</comment>
<dbReference type="EC" id="6.3.5.4" evidence="2"/>
<accession>A0ABS8KZF4</accession>
<dbReference type="Proteomes" id="UP001198862">
    <property type="component" value="Unassembled WGS sequence"/>
</dbReference>
<dbReference type="Pfam" id="PF13537">
    <property type="entry name" value="GATase_7"/>
    <property type="match status" value="1"/>
</dbReference>
<feature type="domain" description="Glutamine amidotransferase type-2" evidence="5">
    <location>
        <begin position="60"/>
        <end position="143"/>
    </location>
</feature>
<evidence type="ECO:0000256" key="3">
    <source>
        <dbReference type="ARBA" id="ARBA00048741"/>
    </source>
</evidence>
<dbReference type="Gene3D" id="3.60.20.10">
    <property type="entry name" value="Glutamine Phosphoribosylpyrophosphate, subunit 1, domain 1"/>
    <property type="match status" value="1"/>
</dbReference>
<dbReference type="SUPFAM" id="SSF56235">
    <property type="entry name" value="N-terminal nucleophile aminohydrolases (Ntn hydrolases)"/>
    <property type="match status" value="1"/>
</dbReference>
<sequence length="582" mass="65541">MFAAILGIGRQLPDIPRSVGSQGAAKPTPVGRSGRVALLCAQGGVHASLGDRLWLTGRIRLDARDELRTRLGSLSANTSDAGLCLEAYARWGEAFTDYIAGDFAFALWDEERQRLLAVRDRLGVRALFQTKTQQAWLVSDSLDWLAAWEAGRPLDEYWIADFLTLGVSREFERTIYRDIKRVPPGHRLRLDDGGLSLRRYWKLDLAEPLYLPRAAAYHERFRELLSRAVSDRLPAGKVGIAMSGGVDSTTLAATAVEVTGNPSRIVAECEHYERLMHIREDHYATLAARHLGIELRIRPADDIAHDPQWRSRSLRTAEPTVARLNAHNMQQVGREMAALSPVWLDGEGPDNALTLERNAYLGWLWRRRSWLKLSQTVLQYGFAKGFSGWRQTLARRTGMRHVPELEPFDVLPPWLREDFAKKLNLAERQKALGLGGDSSHPWHPLAFDSFTSPAWQSYFDDHAFEESLAGFEWRYPFLDLRVLEFMLAVPPVPWGWKKRLIRTSMRGRLPRAVLAREKTPLGCYPEIATMRATGLPSLPEGHGVGRFVDPASLPILAAQDPDLALSLGVYALDDWLAEKCQC</sequence>
<comment type="catalytic activity">
    <reaction evidence="3">
        <text>L-aspartate + L-glutamine + ATP + H2O = L-asparagine + L-glutamate + AMP + diphosphate + H(+)</text>
        <dbReference type="Rhea" id="RHEA:12228"/>
        <dbReference type="ChEBI" id="CHEBI:15377"/>
        <dbReference type="ChEBI" id="CHEBI:15378"/>
        <dbReference type="ChEBI" id="CHEBI:29985"/>
        <dbReference type="ChEBI" id="CHEBI:29991"/>
        <dbReference type="ChEBI" id="CHEBI:30616"/>
        <dbReference type="ChEBI" id="CHEBI:33019"/>
        <dbReference type="ChEBI" id="CHEBI:58048"/>
        <dbReference type="ChEBI" id="CHEBI:58359"/>
        <dbReference type="ChEBI" id="CHEBI:456215"/>
        <dbReference type="EC" id="6.3.5.4"/>
    </reaction>
</comment>
<gene>
    <name evidence="6" type="ORF">LJ725_21115</name>
</gene>
<evidence type="ECO:0000313" key="7">
    <source>
        <dbReference type="Proteomes" id="UP001198862"/>
    </source>
</evidence>
<evidence type="ECO:0000256" key="1">
    <source>
        <dbReference type="ARBA" id="ARBA00005187"/>
    </source>
</evidence>
<evidence type="ECO:0000259" key="5">
    <source>
        <dbReference type="Pfam" id="PF13537"/>
    </source>
</evidence>
<feature type="domain" description="Asparagine synthetase" evidence="4">
    <location>
        <begin position="221"/>
        <end position="520"/>
    </location>
</feature>
<keyword evidence="7" id="KW-1185">Reference proteome</keyword>
<dbReference type="InterPro" id="IPR029055">
    <property type="entry name" value="Ntn_hydrolases_N"/>
</dbReference>